<feature type="region of interest" description="Disordered" evidence="1">
    <location>
        <begin position="50"/>
        <end position="69"/>
    </location>
</feature>
<dbReference type="EMBL" id="BDIP01011066">
    <property type="protein sequence ID" value="GCA65419.1"/>
    <property type="molecule type" value="Genomic_DNA"/>
</dbReference>
<gene>
    <name evidence="2" type="ORF">KIPB_017083</name>
</gene>
<evidence type="ECO:0000313" key="3">
    <source>
        <dbReference type="Proteomes" id="UP000265618"/>
    </source>
</evidence>
<keyword evidence="3" id="KW-1185">Reference proteome</keyword>
<proteinExistence type="predicted"/>
<reference evidence="2 3" key="1">
    <citation type="journal article" date="2018" name="PLoS ONE">
        <title>The draft genome of Kipferlia bialata reveals reductive genome evolution in fornicate parasites.</title>
        <authorList>
            <person name="Tanifuji G."/>
            <person name="Takabayashi S."/>
            <person name="Kume K."/>
            <person name="Takagi M."/>
            <person name="Nakayama T."/>
            <person name="Kamikawa R."/>
            <person name="Inagaki Y."/>
            <person name="Hashimoto T."/>
        </authorList>
    </citation>
    <scope>NUCLEOTIDE SEQUENCE [LARGE SCALE GENOMIC DNA]</scope>
    <source>
        <strain evidence="2">NY0173</strain>
    </source>
</reference>
<dbReference type="Proteomes" id="UP000265618">
    <property type="component" value="Unassembled WGS sequence"/>
</dbReference>
<comment type="caution">
    <text evidence="2">The sequence shown here is derived from an EMBL/GenBank/DDBJ whole genome shotgun (WGS) entry which is preliminary data.</text>
</comment>
<feature type="non-terminal residue" evidence="2">
    <location>
        <position position="1"/>
    </location>
</feature>
<dbReference type="AlphaFoldDB" id="A0A391P6Q2"/>
<accession>A0A391P6Q2</accession>
<name>A0A391P6Q2_9EUKA</name>
<evidence type="ECO:0000256" key="1">
    <source>
        <dbReference type="SAM" id="MobiDB-lite"/>
    </source>
</evidence>
<organism evidence="2 3">
    <name type="scientific">Kipferlia bialata</name>
    <dbReference type="NCBI Taxonomy" id="797122"/>
    <lineage>
        <taxon>Eukaryota</taxon>
        <taxon>Metamonada</taxon>
        <taxon>Carpediemonas-like organisms</taxon>
        <taxon>Kipferlia</taxon>
    </lineage>
</organism>
<evidence type="ECO:0000313" key="2">
    <source>
        <dbReference type="EMBL" id="GCA65419.1"/>
    </source>
</evidence>
<feature type="non-terminal residue" evidence="2">
    <location>
        <position position="69"/>
    </location>
</feature>
<protein>
    <submittedName>
        <fullName evidence="2">Uncharacterized protein</fullName>
    </submittedName>
</protein>
<sequence length="69" mass="7533">GDIDGPYRAVLLMLRGACLARRGHFIDASRDYGKAIDIAVSCGYGEEGYEDERERDRDGHISNAALMGS</sequence>